<dbReference type="InterPro" id="IPR020806">
    <property type="entry name" value="PKS_PP-bd"/>
</dbReference>
<dbReference type="InterPro" id="IPR049552">
    <property type="entry name" value="PKS_DH_N"/>
</dbReference>
<dbReference type="UniPathway" id="UPA01003"/>
<accession>A0A315XZ35</accession>
<dbReference type="SMART" id="SM00822">
    <property type="entry name" value="PKS_KR"/>
    <property type="match status" value="2"/>
</dbReference>
<dbReference type="InterPro" id="IPR018201">
    <property type="entry name" value="Ketoacyl_synth_AS"/>
</dbReference>
<evidence type="ECO:0000256" key="1">
    <source>
        <dbReference type="ARBA" id="ARBA00003299"/>
    </source>
</evidence>
<dbReference type="PANTHER" id="PTHR43775:SF37">
    <property type="entry name" value="SI:DKEY-61P9.11"/>
    <property type="match status" value="1"/>
</dbReference>
<name>A0A315XZ35_RUMFL</name>
<dbReference type="FunFam" id="3.40.47.10:FF:000019">
    <property type="entry name" value="Polyketide synthase type I"/>
    <property type="match status" value="1"/>
</dbReference>
<dbReference type="Pfam" id="PF21089">
    <property type="entry name" value="PKS_DH_N"/>
    <property type="match status" value="2"/>
</dbReference>
<dbReference type="InterPro" id="IPR036291">
    <property type="entry name" value="NAD(P)-bd_dom_sf"/>
</dbReference>
<protein>
    <submittedName>
        <fullName evidence="14">Polyketide synthase PksM/polyketide synthase PksN</fullName>
    </submittedName>
</protein>
<feature type="domain" description="Carrier" evidence="11">
    <location>
        <begin position="3001"/>
        <end position="3078"/>
    </location>
</feature>
<dbReference type="InterPro" id="IPR000253">
    <property type="entry name" value="FHA_dom"/>
</dbReference>
<evidence type="ECO:0000256" key="9">
    <source>
        <dbReference type="PROSITE-ProRule" id="PRU01363"/>
    </source>
</evidence>
<dbReference type="InterPro" id="IPR006162">
    <property type="entry name" value="Ppantetheine_attach_site"/>
</dbReference>
<dbReference type="PROSITE" id="PS00606">
    <property type="entry name" value="KS3_1"/>
    <property type="match status" value="1"/>
</dbReference>
<dbReference type="GO" id="GO:0004312">
    <property type="term" value="F:fatty acid synthase activity"/>
    <property type="evidence" value="ECO:0007669"/>
    <property type="project" value="TreeGrafter"/>
</dbReference>
<sequence>MNDQIKEILKQLKDKTITPQQAKEMMQRVTSVSERDTVNVKTSSADVAECTADLPIDTVNNEVKRIAAEIMNVSPEDIDADVDFGEYGLDSVSIVMFIEKINDFYGIEASPAVLFELKTLNDLSEYLIRDHRQAVFSTFSYDKCYSENKTTEAQSATVSCDDNERVSEVDVSCGLKEDDIVIVGMSCVMPKSENKEEFWKRLCDKECMITEADRTRWNDNADISGIYGGFIDHPYDFDPMFFNISQAEAELMDPQQRVFLEQVWNAVEDAGYRMSDLSGEKVGVYAGVGTHDFTEVLLESGNIEKPYSATGIAHSVLANRISYLFDFKGPSEPIDTACSSSLVAVHNAVESLRADECRIAIAGGVNVMISPSLFRAFQNSGMLSPEGKCKTFDAKADGYVRGEGAGAFVLKKLSDAIKDRDHIYAVIKGSAVAHGGKVSSLTVPNPVAQAEMICDVWEHSDLDISNLSYIEAHGTGTALGDPVEVNGLKKAFRAYCDKKHISFSDIPEKCYLGSVKPNVGHLETAAGVAGMAKIIMSIKNKFLPGNVNFEKLNPYITFEDVPLQVLENGVKWDNREGADGVEPLTAGISSFGFGGVISHVVFEEYIDSRKKSCVDSEEVFILSAATRKQLNEYCIKFRDWLKEERENVRCSDIAFTLINGREEFSSRLAFTFSSVNDLEKKLSDFIGGVMSKDMFCGEAENSSAKAVICDRANASECARLWTEGGNVDWSGMISSDAFRISMPTYPYAKHFCWPEQNRVRLSEKLDTFIDRNISTINEHRFVKRFTVNDNYVKDHIVGDKYMLPAAVSLEMALEACRLSSQDPQINQVYSVEWKRAILIGQPYTDVIIDIYPDGDDIFFEIGLLNTDGDTEVCVSGYAASSTAADKRVDINDILNIFDDEYSEKEIYDYFDNVSMLYGGALRCVKNVRVSGGAALARLDTAQCSADDFILVPAVTDGAFQSFITISDLRSKKNAYHLPYSAERITVSGKASDICYAYILKTDETDSIRKYDITLINDKGIVFAEFSGMCTHSFAHDNIGVITYSYEYIRQDIETSASGDDISYIIIDTDQSFCDELRRCSSDVNYLEYVPSADIMTGLNRISDSFERLYRGLKDHIAVINLTDRNSSEGADESILKSALIPMSIAKKLMDDRSGRKLSFINVYSGDNNDVSYYAAAVAFGRSLNKEWDNFDLKSIRTDGVFYNNRKLADIVQNEVNDPSCYDDICYNGGIRMVKKYSRIEEAVSSSDNINRNGVYLIAGGGKIGGDLAAYLSLNYGAKSVIFSRNADASKYSENADISCFRGDITVSSDVAGLSRYITERYGRLDGIFQCAGRISDSTVANKSTDEFLVNIKPKVHGTNNILSLTEQFSVRFLAMFSSISAMFGNEGQSDYAYANAYMDSLASENSSDCHMLSVQWPLWKDGGMSVDKSRIDYLKERFGLHLLGTDTAFEQLSRLISSDRAFEAVMYGNIGQIAASVGAMYNKDSVSKADASALTSDVGDLVIWLKELFAKSFKISPESINEKLPLEKYGLDSIMIMDLSRGLEKYFDKISKTMFYECLTLKDISDYLVEHYPGAVNDILPKSGKSSVDEQIADIKPAKKRKAYSREKSSVAENEDIAIIGISGRYPLSDDLSEFWTNLSEGRDCITEAGRVRWDSDGYNNITSYMGGFINDYDMFDPLFFNISPNEAATIDPQERLFLETVWHTIESSGYRKSDLEGSNTGVFVGVMYGQYQLLGAEETAKGNRVYVPSYYASVANRISYFYNFTGPSLALDTMCSSSLTSVYLACESLIRNDCETAIAGGVNLSIHPHKYSILSQTGFIAPKGKCRSFSADGDGYIPGEGVGAVLLKRYDKAVHDGDRIYAVIKGGALNHGGKTNGYTVPNPNAQMSLICDAIDKTGVSPDSIQYIEAHGTGTPLGDPIEINGITRAFRKYTDKKGFCSIGSVKSNIGHLESAAGIAAITKIVLQMMNKKLVPSIHSENINPDIDFGSTPFYLQKELTDWKVSGGAKRRAAVSSFGAGGSNAHLILEEYVGDHTVESYTTDDVYVIPVSAASKASLKSYCGLLIDLIKEKDDVTIGDIAYSLAVSKDALNYRAAFIVSDKDELTELMRKYTDGINDEKILVSSFYDFDEVKSKYSDKIDEISSRAIRNAVRWCCFDDLDWREYYGRSFRKIDLPLYPFEKHRCWIKTTGSALTAESKGIDWIDGFNISDNMNSGIEMKKTLSSDDAYIKHHMVLGQHILPGAFSVHIIWSALHKLFGDTKFRIENLTWREKIAVDHAKDLIVRITNDGEYVIAECFDRNDRSSIYADCKAKRISENLGYAINDINELREGCYISVDVEQLYEYFSEGGIVYGESFRLIRELCVGNGEAVGVIESKDTVHGFDPTIIDAAFQTISAIYLNSDKKSSNTAVPYKIQEYILCNKVSKRSYVYTFQKDETHFDIAVINSNNEVSVLIRDLEIAVVKSAGKDISLPDRSDENISDSEIHDICYVNEWKKADTSDIVSSSVNSYSDSVIFYTKYTEKLKNAIIKYSSETWTAIELGHENYAEGDRYCIDVNDPDAVSDLISRLSISDRILFLGSSGNNNEIGTAELESIQQTGLMSLFRLFKTLDASSAVDIKLITDRVYHTGNNDRSTFPSDSSMIGFFRAAVSEYPEVYGAVIDVDTEQAAENKNGEIDLILSAEVQSAPGIILIRDGSVFRSRLRNCRNDELNRRPAFRKGTYLIIGGTGGIGFELSKLLSEKYNADIIVTGRREQDETVTEKINTINSFGGRCEYIRADVADMRDMQAVREHIIAKYGKIDGLIHSALYLNDVSVANMSEDVLKSVLKPKTYGPVVMHEVFKDDRLDFVLYFSSAQSLAPSPGQSNYAAASVFEDRIARYYSSPEYPSWVINWGYWGTVGRVANDRYRKSLERKGFYSINIPEGMKAISMVIGSDSEQVAVMKCSDSILSYFGYHADTEEGITEPLSDKAEEAQEVVTDNDIRNEAVETRSESAARTNDNALYDRVYGIIIDTIVDILGVDASSIEKNKQFSEYGIDSITGLEFVKSINEKLGLAMRTTIVFDYGNVDALTKYIIAEFSDKLGNNI</sequence>
<dbReference type="Gene3D" id="3.40.50.720">
    <property type="entry name" value="NAD(P)-binding Rossmann-like Domain"/>
    <property type="match status" value="2"/>
</dbReference>
<evidence type="ECO:0000256" key="7">
    <source>
        <dbReference type="ARBA" id="ARBA00022679"/>
    </source>
</evidence>
<dbReference type="GO" id="GO:0071770">
    <property type="term" value="P:DIM/DIP cell wall layer assembly"/>
    <property type="evidence" value="ECO:0007669"/>
    <property type="project" value="TreeGrafter"/>
</dbReference>
<keyword evidence="4" id="KW-0596">Phosphopantetheine</keyword>
<dbReference type="Pfam" id="PF16197">
    <property type="entry name" value="KAsynt_C_assoc"/>
    <property type="match status" value="1"/>
</dbReference>
<dbReference type="Pfam" id="PF00550">
    <property type="entry name" value="PP-binding"/>
    <property type="match status" value="3"/>
</dbReference>
<feature type="domain" description="Ketosynthase family 3 (KS3)" evidence="12">
    <location>
        <begin position="177"/>
        <end position="604"/>
    </location>
</feature>
<dbReference type="Gene3D" id="1.10.1200.10">
    <property type="entry name" value="ACP-like"/>
    <property type="match status" value="3"/>
</dbReference>
<evidence type="ECO:0000313" key="14">
    <source>
        <dbReference type="EMBL" id="PWJ12989.1"/>
    </source>
</evidence>
<dbReference type="InterPro" id="IPR014031">
    <property type="entry name" value="Ketoacyl_synth_C"/>
</dbReference>
<feature type="region of interest" description="C-terminal hotdog fold" evidence="9">
    <location>
        <begin position="2334"/>
        <end position="2469"/>
    </location>
</feature>
<feature type="active site" description="Proton acceptor; for dehydratase activity" evidence="9">
    <location>
        <position position="795"/>
    </location>
</feature>
<evidence type="ECO:0000259" key="12">
    <source>
        <dbReference type="PROSITE" id="PS52004"/>
    </source>
</evidence>
<dbReference type="InterPro" id="IPR016039">
    <property type="entry name" value="Thiolase-like"/>
</dbReference>
<feature type="domain" description="FHA" evidence="10">
    <location>
        <begin position="1151"/>
        <end position="1207"/>
    </location>
</feature>
<evidence type="ECO:0000256" key="3">
    <source>
        <dbReference type="ARBA" id="ARBA00004789"/>
    </source>
</evidence>
<dbReference type="InterPro" id="IPR049490">
    <property type="entry name" value="C883_1060-like_KR_N"/>
</dbReference>
<feature type="region of interest" description="N-terminal hotdog fold" evidence="9">
    <location>
        <begin position="762"/>
        <end position="885"/>
    </location>
</feature>
<keyword evidence="5" id="KW-0963">Cytoplasm</keyword>
<dbReference type="InterPro" id="IPR057326">
    <property type="entry name" value="KR_dom"/>
</dbReference>
<dbReference type="InterPro" id="IPR009081">
    <property type="entry name" value="PP-bd_ACP"/>
</dbReference>
<feature type="domain" description="PKS/mFAS DH" evidence="13">
    <location>
        <begin position="762"/>
        <end position="1039"/>
    </location>
</feature>
<dbReference type="Gene3D" id="3.40.47.10">
    <property type="match status" value="2"/>
</dbReference>
<gene>
    <name evidence="14" type="ORF">IE37_01487</name>
</gene>
<feature type="active site" description="Proton donor; for dehydratase activity" evidence="9">
    <location>
        <position position="2389"/>
    </location>
</feature>
<dbReference type="Pfam" id="PF02801">
    <property type="entry name" value="Ketoacyl-synt_C"/>
    <property type="match status" value="2"/>
</dbReference>
<dbReference type="GO" id="GO:0004315">
    <property type="term" value="F:3-oxoacyl-[acyl-carrier-protein] synthase activity"/>
    <property type="evidence" value="ECO:0007669"/>
    <property type="project" value="InterPro"/>
</dbReference>
<dbReference type="SMART" id="SM00825">
    <property type="entry name" value="PKS_KS"/>
    <property type="match status" value="2"/>
</dbReference>
<evidence type="ECO:0000259" key="10">
    <source>
        <dbReference type="PROSITE" id="PS50006"/>
    </source>
</evidence>
<evidence type="ECO:0000313" key="15">
    <source>
        <dbReference type="Proteomes" id="UP000245720"/>
    </source>
</evidence>
<feature type="active site" description="Proton donor; for dehydratase activity" evidence="9">
    <location>
        <position position="956"/>
    </location>
</feature>
<feature type="domain" description="Carrier" evidence="11">
    <location>
        <begin position="57"/>
        <end position="131"/>
    </location>
</feature>
<dbReference type="Pfam" id="PF00109">
    <property type="entry name" value="ketoacyl-synt"/>
    <property type="match status" value="2"/>
</dbReference>
<dbReference type="InterPro" id="IPR042104">
    <property type="entry name" value="PKS_dehydratase_sf"/>
</dbReference>
<dbReference type="PANTHER" id="PTHR43775">
    <property type="entry name" value="FATTY ACID SYNTHASE"/>
    <property type="match status" value="1"/>
</dbReference>
<evidence type="ECO:0000256" key="2">
    <source>
        <dbReference type="ARBA" id="ARBA00004496"/>
    </source>
</evidence>
<dbReference type="InterPro" id="IPR032821">
    <property type="entry name" value="PKS_assoc"/>
</dbReference>
<dbReference type="GO" id="GO:0005737">
    <property type="term" value="C:cytoplasm"/>
    <property type="evidence" value="ECO:0007669"/>
    <property type="project" value="UniProtKB-SubCell"/>
</dbReference>
<dbReference type="SMART" id="SM01294">
    <property type="entry name" value="PKS_PP_betabranch"/>
    <property type="match status" value="2"/>
</dbReference>
<evidence type="ECO:0000256" key="5">
    <source>
        <dbReference type="ARBA" id="ARBA00022490"/>
    </source>
</evidence>
<feature type="domain" description="Carrier" evidence="11">
    <location>
        <begin position="1496"/>
        <end position="1572"/>
    </location>
</feature>
<comment type="pathway">
    <text evidence="3">Antibiotic biosynthesis; bacillaene biosynthesis.</text>
</comment>
<dbReference type="Gene3D" id="1.10.1240.100">
    <property type="match status" value="2"/>
</dbReference>
<dbReference type="Pfam" id="PF14765">
    <property type="entry name" value="PS-DH"/>
    <property type="match status" value="2"/>
</dbReference>
<dbReference type="InterPro" id="IPR014030">
    <property type="entry name" value="Ketoacyl_synth_N"/>
</dbReference>
<dbReference type="CDD" id="cd00833">
    <property type="entry name" value="PKS"/>
    <property type="match status" value="2"/>
</dbReference>
<dbReference type="PROSITE" id="PS00012">
    <property type="entry name" value="PHOSPHOPANTETHEINE"/>
    <property type="match status" value="1"/>
</dbReference>
<dbReference type="SUPFAM" id="SSF47336">
    <property type="entry name" value="ACP-like"/>
    <property type="match status" value="3"/>
</dbReference>
<dbReference type="PROSITE" id="PS50006">
    <property type="entry name" value="FHA_DOMAIN"/>
    <property type="match status" value="1"/>
</dbReference>
<proteinExistence type="predicted"/>
<dbReference type="Gene3D" id="3.10.129.110">
    <property type="entry name" value="Polyketide synthase dehydratase"/>
    <property type="match status" value="2"/>
</dbReference>
<reference evidence="14 15" key="1">
    <citation type="submission" date="2018-05" db="EMBL/GenBank/DDBJ databases">
        <title>The Hungate 1000. A catalogue of reference genomes from the rumen microbiome.</title>
        <authorList>
            <person name="Kelly W."/>
        </authorList>
    </citation>
    <scope>NUCLEOTIDE SEQUENCE [LARGE SCALE GENOMIC DNA]</scope>
    <source>
        <strain evidence="14 15">SAb67</strain>
    </source>
</reference>
<dbReference type="RefSeq" id="WP_109726280.1">
    <property type="nucleotide sequence ID" value="NZ_QGDI01000005.1"/>
</dbReference>
<dbReference type="PROSITE" id="PS52019">
    <property type="entry name" value="PKS_MFAS_DH"/>
    <property type="match status" value="2"/>
</dbReference>
<dbReference type="Pfam" id="PF08659">
    <property type="entry name" value="KR"/>
    <property type="match status" value="2"/>
</dbReference>
<dbReference type="PROSITE" id="PS50075">
    <property type="entry name" value="CARRIER"/>
    <property type="match status" value="3"/>
</dbReference>
<feature type="domain" description="PKS/mFAS DH" evidence="13">
    <location>
        <begin position="2202"/>
        <end position="2469"/>
    </location>
</feature>
<dbReference type="InterPro" id="IPR013968">
    <property type="entry name" value="PKS_KR"/>
</dbReference>
<feature type="region of interest" description="N-terminal hotdog fold" evidence="9">
    <location>
        <begin position="2202"/>
        <end position="2321"/>
    </location>
</feature>
<evidence type="ECO:0000256" key="8">
    <source>
        <dbReference type="ARBA" id="ARBA00022737"/>
    </source>
</evidence>
<dbReference type="SUPFAM" id="SSF53901">
    <property type="entry name" value="Thiolase-like"/>
    <property type="match status" value="2"/>
</dbReference>
<feature type="domain" description="Ketosynthase family 3 (KS3)" evidence="12">
    <location>
        <begin position="1614"/>
        <end position="2030"/>
    </location>
</feature>
<dbReference type="InterPro" id="IPR049900">
    <property type="entry name" value="PKS_mFAS_DH"/>
</dbReference>
<keyword evidence="6" id="KW-0597">Phosphoprotein</keyword>
<dbReference type="Proteomes" id="UP000245720">
    <property type="component" value="Unassembled WGS sequence"/>
</dbReference>
<dbReference type="InterPro" id="IPR036736">
    <property type="entry name" value="ACP-like_sf"/>
</dbReference>
<comment type="subcellular location">
    <subcellularLocation>
        <location evidence="2">Cytoplasm</location>
    </subcellularLocation>
</comment>
<feature type="region of interest" description="C-terminal hotdog fold" evidence="9">
    <location>
        <begin position="898"/>
        <end position="1039"/>
    </location>
</feature>
<evidence type="ECO:0000256" key="4">
    <source>
        <dbReference type="ARBA" id="ARBA00022450"/>
    </source>
</evidence>
<dbReference type="GO" id="GO:0005886">
    <property type="term" value="C:plasma membrane"/>
    <property type="evidence" value="ECO:0007669"/>
    <property type="project" value="TreeGrafter"/>
</dbReference>
<evidence type="ECO:0000259" key="13">
    <source>
        <dbReference type="PROSITE" id="PS52019"/>
    </source>
</evidence>
<dbReference type="InterPro" id="IPR050091">
    <property type="entry name" value="PKS_NRPS_Biosynth_Enz"/>
</dbReference>
<dbReference type="SMART" id="SM00823">
    <property type="entry name" value="PKS_PP"/>
    <property type="match status" value="3"/>
</dbReference>
<dbReference type="InterPro" id="IPR049551">
    <property type="entry name" value="PKS_DH_C"/>
</dbReference>
<comment type="function">
    <text evidence="1">Involved in some intermediate steps for the synthesis of the antibiotic polyketide bacillaene which is involved in secondary metabolism.</text>
</comment>
<dbReference type="GO" id="GO:0006633">
    <property type="term" value="P:fatty acid biosynthetic process"/>
    <property type="evidence" value="ECO:0007669"/>
    <property type="project" value="InterPro"/>
</dbReference>
<dbReference type="EMBL" id="QGDI01000005">
    <property type="protein sequence ID" value="PWJ12989.1"/>
    <property type="molecule type" value="Genomic_DNA"/>
</dbReference>
<keyword evidence="7" id="KW-0808">Transferase</keyword>
<dbReference type="PROSITE" id="PS52004">
    <property type="entry name" value="KS3_2"/>
    <property type="match status" value="2"/>
</dbReference>
<dbReference type="SUPFAM" id="SSF51735">
    <property type="entry name" value="NAD(P)-binding Rossmann-fold domains"/>
    <property type="match status" value="3"/>
</dbReference>
<evidence type="ECO:0000256" key="6">
    <source>
        <dbReference type="ARBA" id="ARBA00022553"/>
    </source>
</evidence>
<dbReference type="InterPro" id="IPR020841">
    <property type="entry name" value="PKS_Beta-ketoAc_synthase_dom"/>
</dbReference>
<feature type="active site" description="Proton acceptor; for dehydratase activity" evidence="9">
    <location>
        <position position="2233"/>
    </location>
</feature>
<dbReference type="Pfam" id="PF22336">
    <property type="entry name" value="RhiE-like_linker"/>
    <property type="match status" value="1"/>
</dbReference>
<dbReference type="GO" id="GO:0031177">
    <property type="term" value="F:phosphopantetheine binding"/>
    <property type="evidence" value="ECO:0007669"/>
    <property type="project" value="InterPro"/>
</dbReference>
<dbReference type="CDD" id="cd08953">
    <property type="entry name" value="KR_2_SDR_x"/>
    <property type="match status" value="1"/>
</dbReference>
<dbReference type="Pfam" id="PF21394">
    <property type="entry name" value="Beta-ketacyl_N"/>
    <property type="match status" value="1"/>
</dbReference>
<dbReference type="OrthoDB" id="2203190at2"/>
<dbReference type="InterPro" id="IPR054514">
    <property type="entry name" value="RhiE-like_linker"/>
</dbReference>
<keyword evidence="8" id="KW-0677">Repeat</keyword>
<evidence type="ECO:0000259" key="11">
    <source>
        <dbReference type="PROSITE" id="PS50075"/>
    </source>
</evidence>
<organism evidence="14 15">
    <name type="scientific">Ruminococcus flavefaciens</name>
    <dbReference type="NCBI Taxonomy" id="1265"/>
    <lineage>
        <taxon>Bacteria</taxon>
        <taxon>Bacillati</taxon>
        <taxon>Bacillota</taxon>
        <taxon>Clostridia</taxon>
        <taxon>Eubacteriales</taxon>
        <taxon>Oscillospiraceae</taxon>
        <taxon>Ruminococcus</taxon>
    </lineage>
</organism>
<comment type="caution">
    <text evidence="14">The sequence shown here is derived from an EMBL/GenBank/DDBJ whole genome shotgun (WGS) entry which is preliminary data.</text>
</comment>